<comment type="caution">
    <text evidence="2">The sequence shown here is derived from an EMBL/GenBank/DDBJ whole genome shotgun (WGS) entry which is preliminary data.</text>
</comment>
<dbReference type="AlphaFoldDB" id="A0A0F9T4Z3"/>
<accession>A0A0F9T4Z3</accession>
<protein>
    <submittedName>
        <fullName evidence="2">Uncharacterized protein</fullName>
    </submittedName>
</protein>
<name>A0A0F9T4Z3_9ZZZZ</name>
<proteinExistence type="predicted"/>
<reference evidence="2" key="1">
    <citation type="journal article" date="2015" name="Nature">
        <title>Complex archaea that bridge the gap between prokaryotes and eukaryotes.</title>
        <authorList>
            <person name="Spang A."/>
            <person name="Saw J.H."/>
            <person name="Jorgensen S.L."/>
            <person name="Zaremba-Niedzwiedzka K."/>
            <person name="Martijn J."/>
            <person name="Lind A.E."/>
            <person name="van Eijk R."/>
            <person name="Schleper C."/>
            <person name="Guy L."/>
            <person name="Ettema T.J."/>
        </authorList>
    </citation>
    <scope>NUCLEOTIDE SEQUENCE</scope>
</reference>
<gene>
    <name evidence="2" type="ORF">LCGC14_0372710</name>
</gene>
<feature type="region of interest" description="Disordered" evidence="1">
    <location>
        <begin position="30"/>
        <end position="59"/>
    </location>
</feature>
<evidence type="ECO:0000256" key="1">
    <source>
        <dbReference type="SAM" id="MobiDB-lite"/>
    </source>
</evidence>
<evidence type="ECO:0000313" key="2">
    <source>
        <dbReference type="EMBL" id="KKN76245.1"/>
    </source>
</evidence>
<dbReference type="EMBL" id="LAZR01000298">
    <property type="protein sequence ID" value="KKN76245.1"/>
    <property type="molecule type" value="Genomic_DNA"/>
</dbReference>
<sequence length="203" mass="22933">MSSTENAILEFDIVIDAKLSEDTEAEIEKLKELKSLQEETGQAETTEEEAGKDGGEEDETLTEFGDTAEGEKFLHDPQKYIFEKVKAEFMDQFEDTLEAIPPIALAILAIKLVPMILQTLNMKGGPLNRDWRRFIADEVEVGLSRVQQKEKELGVSQVILTQVVGFHPNNENWTFNSLFNRNDLRLSRIGLSDREAGVTMIRS</sequence>
<organism evidence="2">
    <name type="scientific">marine sediment metagenome</name>
    <dbReference type="NCBI Taxonomy" id="412755"/>
    <lineage>
        <taxon>unclassified sequences</taxon>
        <taxon>metagenomes</taxon>
        <taxon>ecological metagenomes</taxon>
    </lineage>
</organism>